<evidence type="ECO:0000313" key="3">
    <source>
        <dbReference type="Proteomes" id="UP000230233"/>
    </source>
</evidence>
<sequence>MTNLRFPLRLLPSDLDLMVLKTMEYHEIIAFSFLSKKSLSLVKSLRLSLEEARINICKRPDMYLDFGNISVLLKWKMGKNDQEMTSFDDVPLQVDVSTQKIDYITMFLPTIQSAAFTWSNQKKSIREWIQHLCSIFQYKCQKVNFYTGTIRFDIQSLRNTFPKLEEITIYGSLEEGPSDHDIQSTQIILKAFLPYVQNFHLRRVPLNKNLTIQHIGMANSKELVIYYPRNLKLENLLILNVERYTIDVNQFHLRDLNRFLKLWTKGANSKLKYLLVHGNIETIPAGSVLLKGLQVEEEDEEDGSKLKYTIRNCHGICAQIQMLNYVRFLVSVEFTVLN</sequence>
<dbReference type="PANTHER" id="PTHR22899">
    <property type="entry name" value="CYCLIN-RELATED F-BOX FAMILY"/>
    <property type="match status" value="1"/>
</dbReference>
<dbReference type="Proteomes" id="UP000230233">
    <property type="component" value="Chromosome III"/>
</dbReference>
<gene>
    <name evidence="2" type="primary">Cnig_chr_III.g11245</name>
    <name evidence="2" type="ORF">B9Z55_011245</name>
</gene>
<feature type="domain" description="Sdz-33 F-box" evidence="1">
    <location>
        <begin position="212"/>
        <end position="274"/>
    </location>
</feature>
<comment type="caution">
    <text evidence="2">The sequence shown here is derived from an EMBL/GenBank/DDBJ whole genome shotgun (WGS) entry which is preliminary data.</text>
</comment>
<dbReference type="AlphaFoldDB" id="A0A2G5UJ89"/>
<dbReference type="OrthoDB" id="5909081at2759"/>
<dbReference type="InterPro" id="IPR012885">
    <property type="entry name" value="F-box_Sdz-33"/>
</dbReference>
<dbReference type="EMBL" id="PDUG01000003">
    <property type="protein sequence ID" value="PIC39615.1"/>
    <property type="molecule type" value="Genomic_DNA"/>
</dbReference>
<keyword evidence="3" id="KW-1185">Reference proteome</keyword>
<evidence type="ECO:0000259" key="1">
    <source>
        <dbReference type="Pfam" id="PF07735"/>
    </source>
</evidence>
<name>A0A2G5UJ89_9PELO</name>
<dbReference type="PANTHER" id="PTHR22899:SF0">
    <property type="entry name" value="F-BOX ASSOCIATED DOMAIN-CONTAINING PROTEIN-RELATED"/>
    <property type="match status" value="1"/>
</dbReference>
<reference evidence="3" key="1">
    <citation type="submission" date="2017-10" db="EMBL/GenBank/DDBJ databases">
        <title>Rapid genome shrinkage in a self-fertile nematode reveals novel sperm competition proteins.</title>
        <authorList>
            <person name="Yin D."/>
            <person name="Schwarz E.M."/>
            <person name="Thomas C.G."/>
            <person name="Felde R.L."/>
            <person name="Korf I.F."/>
            <person name="Cutter A.D."/>
            <person name="Schartner C.M."/>
            <person name="Ralston E.J."/>
            <person name="Meyer B.J."/>
            <person name="Haag E.S."/>
        </authorList>
    </citation>
    <scope>NUCLEOTIDE SEQUENCE [LARGE SCALE GENOMIC DNA]</scope>
    <source>
        <strain evidence="3">JU1422</strain>
    </source>
</reference>
<dbReference type="Pfam" id="PF07735">
    <property type="entry name" value="FBA_2"/>
    <property type="match status" value="1"/>
</dbReference>
<protein>
    <recommendedName>
        <fullName evidence="1">Sdz-33 F-box domain-containing protein</fullName>
    </recommendedName>
</protein>
<organism evidence="2 3">
    <name type="scientific">Caenorhabditis nigoni</name>
    <dbReference type="NCBI Taxonomy" id="1611254"/>
    <lineage>
        <taxon>Eukaryota</taxon>
        <taxon>Metazoa</taxon>
        <taxon>Ecdysozoa</taxon>
        <taxon>Nematoda</taxon>
        <taxon>Chromadorea</taxon>
        <taxon>Rhabditida</taxon>
        <taxon>Rhabditina</taxon>
        <taxon>Rhabditomorpha</taxon>
        <taxon>Rhabditoidea</taxon>
        <taxon>Rhabditidae</taxon>
        <taxon>Peloderinae</taxon>
        <taxon>Caenorhabditis</taxon>
    </lineage>
</organism>
<accession>A0A2G5UJ89</accession>
<evidence type="ECO:0000313" key="2">
    <source>
        <dbReference type="EMBL" id="PIC39615.1"/>
    </source>
</evidence>
<dbReference type="InterPro" id="IPR053222">
    <property type="entry name" value="Zygotic_Embryogenesis-Asso"/>
</dbReference>
<proteinExistence type="predicted"/>